<accession>A0A3Q2V5F9</accession>
<organism evidence="2 3">
    <name type="scientific">Haplochromis burtoni</name>
    <name type="common">Burton's mouthbrooder</name>
    <name type="synonym">Chromis burtoni</name>
    <dbReference type="NCBI Taxonomy" id="8153"/>
    <lineage>
        <taxon>Eukaryota</taxon>
        <taxon>Metazoa</taxon>
        <taxon>Chordata</taxon>
        <taxon>Craniata</taxon>
        <taxon>Vertebrata</taxon>
        <taxon>Euteleostomi</taxon>
        <taxon>Actinopterygii</taxon>
        <taxon>Neopterygii</taxon>
        <taxon>Teleostei</taxon>
        <taxon>Neoteleostei</taxon>
        <taxon>Acanthomorphata</taxon>
        <taxon>Ovalentaria</taxon>
        <taxon>Cichlomorphae</taxon>
        <taxon>Cichliformes</taxon>
        <taxon>Cichlidae</taxon>
        <taxon>African cichlids</taxon>
        <taxon>Pseudocrenilabrinae</taxon>
        <taxon>Haplochromini</taxon>
        <taxon>Haplochromis</taxon>
    </lineage>
</organism>
<evidence type="ECO:0000256" key="1">
    <source>
        <dbReference type="PIRSR" id="PIRSR619791-2"/>
    </source>
</evidence>
<dbReference type="Gene3D" id="1.10.640.10">
    <property type="entry name" value="Haem peroxidase domain superfamily, animal type"/>
    <property type="match status" value="1"/>
</dbReference>
<dbReference type="InterPro" id="IPR037120">
    <property type="entry name" value="Haem_peroxidase_sf_animal"/>
</dbReference>
<dbReference type="GO" id="GO:0005615">
    <property type="term" value="C:extracellular space"/>
    <property type="evidence" value="ECO:0007669"/>
    <property type="project" value="TreeGrafter"/>
</dbReference>
<dbReference type="GO" id="GO:0020037">
    <property type="term" value="F:heme binding"/>
    <property type="evidence" value="ECO:0007669"/>
    <property type="project" value="InterPro"/>
</dbReference>
<dbReference type="PANTHER" id="PTHR11475">
    <property type="entry name" value="OXIDASE/PEROXIDASE"/>
    <property type="match status" value="1"/>
</dbReference>
<evidence type="ECO:0000313" key="2">
    <source>
        <dbReference type="Ensembl" id="ENSHBUP00000002483.1"/>
    </source>
</evidence>
<proteinExistence type="predicted"/>
<reference evidence="2" key="1">
    <citation type="submission" date="2025-08" db="UniProtKB">
        <authorList>
            <consortium name="Ensembl"/>
        </authorList>
    </citation>
    <scope>IDENTIFICATION</scope>
</reference>
<dbReference type="Pfam" id="PF03098">
    <property type="entry name" value="An_peroxidase"/>
    <property type="match status" value="1"/>
</dbReference>
<evidence type="ECO:0000313" key="3">
    <source>
        <dbReference type="Proteomes" id="UP000264840"/>
    </source>
</evidence>
<name>A0A3Q2V5F9_HAPBU</name>
<dbReference type="GO" id="GO:0006979">
    <property type="term" value="P:response to oxidative stress"/>
    <property type="evidence" value="ECO:0007669"/>
    <property type="project" value="InterPro"/>
</dbReference>
<dbReference type="InterPro" id="IPR019791">
    <property type="entry name" value="Haem_peroxidase_animal"/>
</dbReference>
<dbReference type="FunFam" id="1.10.640.10:FF:000013">
    <property type="entry name" value="Thyroid peroxidase"/>
    <property type="match status" value="1"/>
</dbReference>
<dbReference type="Ensembl" id="ENSHBUT00000012015.1">
    <property type="protein sequence ID" value="ENSHBUP00000002483.1"/>
    <property type="gene ID" value="ENSHBUG00000004105.1"/>
</dbReference>
<dbReference type="AlphaFoldDB" id="A0A3Q2V5F9"/>
<sequence>MSHADQKIHFPASSIKELLISSHQESLYDVDEDLLDKRIKGTLTALLSVFLARWTKPSASQHMLKFFRQADPETKHISRAAEVFQKTLRVLKKKVKQRYNQEKLDDAFSKGLYSFAWQYFWTHFMFLFVRQNPRWGAANTALVRWLPAEYEDGESEPKGWNPERLHNGFQLPPARTVSREIMTSASKWKDDSYSQLLVDWGQYISHDITLTPQSTSTDGSDVDCLKTCENVHPCFPIKMNDGLQGCMPFFRSTSDCFVNFQSGIRQALQRQQLNAMTSFIDASAVYGHNQKLESFLRDLPGRNGKLAVNARFKDPKGRPYLPFVTKLPSACHQDLQGERVECFSAGDNRVSEGLPLTSLHTLWLREHNRIAEALKHINGHWSPEMIYQETRKIIGALHQIITLRDYAPKIIGPESFKHYIGPYRGYDPSVDPSIANVFAAAAFRFGHATISPILCRLNESFQEDERFPHLRLHNTLFSPWRIVKEGGIEPVLRGVIGSAASAVSADMLLADEVTERLVVLDTLKQMDLAALNLQRGRDHGLPGKILAESQICHSNAIRLSSSYQSDSNHSTPCLKKQTKKTHIICRIDCKELALFPKPSLFTGKQTNLRWACRYGFFSQGNLSAVPYQWCSWW</sequence>
<dbReference type="GO" id="GO:0004601">
    <property type="term" value="F:peroxidase activity"/>
    <property type="evidence" value="ECO:0007669"/>
    <property type="project" value="InterPro"/>
</dbReference>
<dbReference type="InterPro" id="IPR010255">
    <property type="entry name" value="Haem_peroxidase_sf"/>
</dbReference>
<dbReference type="SUPFAM" id="SSF48113">
    <property type="entry name" value="Heme-dependent peroxidases"/>
    <property type="match status" value="1"/>
</dbReference>
<keyword evidence="1" id="KW-0349">Heme</keyword>
<dbReference type="Proteomes" id="UP000264840">
    <property type="component" value="Unplaced"/>
</dbReference>
<evidence type="ECO:0008006" key="4">
    <source>
        <dbReference type="Google" id="ProtNLM"/>
    </source>
</evidence>
<keyword evidence="3" id="KW-1185">Reference proteome</keyword>
<reference evidence="2" key="2">
    <citation type="submission" date="2025-09" db="UniProtKB">
        <authorList>
            <consortium name="Ensembl"/>
        </authorList>
    </citation>
    <scope>IDENTIFICATION</scope>
</reference>
<keyword evidence="1" id="KW-0479">Metal-binding</keyword>
<feature type="binding site" description="axial binding residue" evidence="1">
    <location>
        <position position="447"/>
    </location>
    <ligand>
        <name>heme b</name>
        <dbReference type="ChEBI" id="CHEBI:60344"/>
    </ligand>
    <ligandPart>
        <name>Fe</name>
        <dbReference type="ChEBI" id="CHEBI:18248"/>
    </ligandPart>
</feature>
<protein>
    <recommendedName>
        <fullName evidence="4">Thyroid peroxidase</fullName>
    </recommendedName>
</protein>
<dbReference type="PANTHER" id="PTHR11475:SF60">
    <property type="entry name" value="THYROID PEROXIDASE"/>
    <property type="match status" value="1"/>
</dbReference>
<keyword evidence="1" id="KW-0408">Iron</keyword>
<dbReference type="PRINTS" id="PR00457">
    <property type="entry name" value="ANPEROXIDASE"/>
</dbReference>
<dbReference type="PROSITE" id="PS50292">
    <property type="entry name" value="PEROXIDASE_3"/>
    <property type="match status" value="1"/>
</dbReference>
<dbReference type="GO" id="GO:0046872">
    <property type="term" value="F:metal ion binding"/>
    <property type="evidence" value="ECO:0007669"/>
    <property type="project" value="UniProtKB-KW"/>
</dbReference>
<dbReference type="GeneTree" id="ENSGT00940000158104"/>
<dbReference type="STRING" id="8153.ENSHBUP00000002483"/>